<dbReference type="GO" id="GO:0008897">
    <property type="term" value="F:holo-[acyl-carrier-protein] synthase activity"/>
    <property type="evidence" value="ECO:0007669"/>
    <property type="project" value="InterPro"/>
</dbReference>
<sequence>MLIQRGKFELIRETTSYQAGFCILQADLPDLILKLQLLHQEELEYYNSLRFDRRKHSYLLGRLTAKKAIGAMAAYEDLTKIAITAGIFQFPIVQYSVTRNLQVCITHCDNLGIALAYPEAHPLGVDIEKTNKVNTDVIKEQFTPDEVRLLTTVSLPETATTTMLWTMKEALSKILKTGLTMDMKVLEIQSLVKEDDHLYTGEFKHLIQYKAICCISDHYICSLVIPRKTTVDLTAFWQFFRQATSSLAPGMH</sequence>
<dbReference type="EMBL" id="CP048113">
    <property type="protein sequence ID" value="QHS63828.1"/>
    <property type="molecule type" value="Genomic_DNA"/>
</dbReference>
<dbReference type="InterPro" id="IPR037143">
    <property type="entry name" value="4-PPantetheinyl_Trfase_dom_sf"/>
</dbReference>
<organism evidence="3 4">
    <name type="scientific">Chitinophaga agri</name>
    <dbReference type="NCBI Taxonomy" id="2703787"/>
    <lineage>
        <taxon>Bacteria</taxon>
        <taxon>Pseudomonadati</taxon>
        <taxon>Bacteroidota</taxon>
        <taxon>Chitinophagia</taxon>
        <taxon>Chitinophagales</taxon>
        <taxon>Chitinophagaceae</taxon>
        <taxon>Chitinophaga</taxon>
    </lineage>
</organism>
<reference evidence="3 4" key="1">
    <citation type="submission" date="2020-01" db="EMBL/GenBank/DDBJ databases">
        <title>Complete genome sequence of Chitinophaga sp. H33E-04 isolated from quinoa roots.</title>
        <authorList>
            <person name="Weon H.-Y."/>
            <person name="Lee S.A."/>
        </authorList>
    </citation>
    <scope>NUCLEOTIDE SEQUENCE [LARGE SCALE GENOMIC DNA]</scope>
    <source>
        <strain evidence="3 4">H33E-04</strain>
    </source>
</reference>
<dbReference type="RefSeq" id="WP_162335544.1">
    <property type="nucleotide sequence ID" value="NZ_CP048113.1"/>
</dbReference>
<dbReference type="SUPFAM" id="SSF56214">
    <property type="entry name" value="4'-phosphopantetheinyl transferase"/>
    <property type="match status" value="2"/>
</dbReference>
<evidence type="ECO:0000256" key="1">
    <source>
        <dbReference type="ARBA" id="ARBA00022679"/>
    </source>
</evidence>
<dbReference type="KEGG" id="chih:GWR21_30885"/>
<evidence type="ECO:0000313" key="4">
    <source>
        <dbReference type="Proteomes" id="UP000476411"/>
    </source>
</evidence>
<dbReference type="Gene3D" id="3.90.470.20">
    <property type="entry name" value="4'-phosphopantetheinyl transferase domain"/>
    <property type="match status" value="2"/>
</dbReference>
<gene>
    <name evidence="3" type="ORF">GWR21_30885</name>
</gene>
<dbReference type="InterPro" id="IPR008278">
    <property type="entry name" value="4-PPantetheinyl_Trfase_dom"/>
</dbReference>
<feature type="domain" description="4'-phosphopantetheinyl transferase" evidence="2">
    <location>
        <begin position="122"/>
        <end position="206"/>
    </location>
</feature>
<dbReference type="AlphaFoldDB" id="A0A6B9ZNF5"/>
<keyword evidence="1 3" id="KW-0808">Transferase</keyword>
<keyword evidence="4" id="KW-1185">Reference proteome</keyword>
<evidence type="ECO:0000313" key="3">
    <source>
        <dbReference type="EMBL" id="QHS63828.1"/>
    </source>
</evidence>
<dbReference type="GO" id="GO:0000287">
    <property type="term" value="F:magnesium ion binding"/>
    <property type="evidence" value="ECO:0007669"/>
    <property type="project" value="InterPro"/>
</dbReference>
<dbReference type="Proteomes" id="UP000476411">
    <property type="component" value="Chromosome"/>
</dbReference>
<protein>
    <submittedName>
        <fullName evidence="3">4'-phosphopantetheinyl transferase superfamily protein</fullName>
    </submittedName>
</protein>
<evidence type="ECO:0000259" key="2">
    <source>
        <dbReference type="Pfam" id="PF01648"/>
    </source>
</evidence>
<accession>A0A6B9ZNF5</accession>
<name>A0A6B9ZNF5_9BACT</name>
<dbReference type="Pfam" id="PF01648">
    <property type="entry name" value="ACPS"/>
    <property type="match status" value="1"/>
</dbReference>
<proteinExistence type="predicted"/>